<dbReference type="GO" id="GO:0004674">
    <property type="term" value="F:protein serine/threonine kinase activity"/>
    <property type="evidence" value="ECO:0007669"/>
    <property type="project" value="TreeGrafter"/>
</dbReference>
<dbReference type="PROSITE" id="PS50011">
    <property type="entry name" value="PROTEIN_KINASE_DOM"/>
    <property type="match status" value="1"/>
</dbReference>
<dbReference type="PANTHER" id="PTHR48015:SF16">
    <property type="entry name" value="SERINE_THREONINE-PROTEIN KINASE SULU"/>
    <property type="match status" value="1"/>
</dbReference>
<feature type="domain" description="Protein kinase" evidence="1">
    <location>
        <begin position="1"/>
        <end position="356"/>
    </location>
</feature>
<dbReference type="Gene3D" id="1.10.510.10">
    <property type="entry name" value="Transferase(Phosphotransferase) domain 1"/>
    <property type="match status" value="1"/>
</dbReference>
<gene>
    <name evidence="2" type="ORF">WG66_2907</name>
</gene>
<dbReference type="AlphaFoldDB" id="A0A0W0G7F7"/>
<dbReference type="InterPro" id="IPR011009">
    <property type="entry name" value="Kinase-like_dom_sf"/>
</dbReference>
<dbReference type="SUPFAM" id="SSF56112">
    <property type="entry name" value="Protein kinase-like (PK-like)"/>
    <property type="match status" value="1"/>
</dbReference>
<organism evidence="2 3">
    <name type="scientific">Moniliophthora roreri</name>
    <name type="common">Frosty pod rot fungus</name>
    <name type="synonym">Monilia roreri</name>
    <dbReference type="NCBI Taxonomy" id="221103"/>
    <lineage>
        <taxon>Eukaryota</taxon>
        <taxon>Fungi</taxon>
        <taxon>Dikarya</taxon>
        <taxon>Basidiomycota</taxon>
        <taxon>Agaricomycotina</taxon>
        <taxon>Agaricomycetes</taxon>
        <taxon>Agaricomycetidae</taxon>
        <taxon>Agaricales</taxon>
        <taxon>Marasmiineae</taxon>
        <taxon>Marasmiaceae</taxon>
        <taxon>Moniliophthora</taxon>
    </lineage>
</organism>
<evidence type="ECO:0000313" key="2">
    <source>
        <dbReference type="EMBL" id="KTB44516.1"/>
    </source>
</evidence>
<dbReference type="eggNOG" id="ENOG502RZ04">
    <property type="taxonomic scope" value="Eukaryota"/>
</dbReference>
<dbReference type="Pfam" id="PF00069">
    <property type="entry name" value="Pkinase"/>
    <property type="match status" value="1"/>
</dbReference>
<protein>
    <recommendedName>
        <fullName evidence="1">Protein kinase domain-containing protein</fullName>
    </recommendedName>
</protein>
<dbReference type="EMBL" id="LATX01000902">
    <property type="protein sequence ID" value="KTB44516.1"/>
    <property type="molecule type" value="Genomic_DNA"/>
</dbReference>
<dbReference type="PROSITE" id="PS00108">
    <property type="entry name" value="PROTEIN_KINASE_ST"/>
    <property type="match status" value="1"/>
</dbReference>
<comment type="caution">
    <text evidence="2">The sequence shown here is derived from an EMBL/GenBank/DDBJ whole genome shotgun (WGS) entry which is preliminary data.</text>
</comment>
<dbReference type="GO" id="GO:0005524">
    <property type="term" value="F:ATP binding"/>
    <property type="evidence" value="ECO:0007669"/>
    <property type="project" value="InterPro"/>
</dbReference>
<accession>A0A0W0G7F7</accession>
<dbReference type="InterPro" id="IPR008271">
    <property type="entry name" value="Ser/Thr_kinase_AS"/>
</dbReference>
<dbReference type="Proteomes" id="UP000054988">
    <property type="component" value="Unassembled WGS sequence"/>
</dbReference>
<evidence type="ECO:0000259" key="1">
    <source>
        <dbReference type="PROSITE" id="PS50011"/>
    </source>
</evidence>
<dbReference type="GO" id="GO:0000165">
    <property type="term" value="P:MAPK cascade"/>
    <property type="evidence" value="ECO:0007669"/>
    <property type="project" value="TreeGrafter"/>
</dbReference>
<dbReference type="InterPro" id="IPR000719">
    <property type="entry name" value="Prot_kinase_dom"/>
</dbReference>
<sequence>MELYRKCPYSTVDFSRRAGWYIIWKLDGSFYWCMHPHQELPDDVSGLEAEAQVIPKRFYLRRAPRMFKVAPTPLPDDTYVKRFEPKITDDSVGSSPFRGTYGADLMVREVRYCELLQRFPHPNICEYRGILVDEDGKLSGICFERCGKTLGQAVEDGDPIVVEDIVDGVRKGIVHLHGVGIAHCDIKPDNICLNSESQAVIIDFDSCHWIGDQIKMKGGTPPWSDPDGEATEDMDLKGLLKIEEWLNEEMEAREIKHDDPRRAEAGTVDEIPSVNTKHKEMKNSEDVSSPKRKIVDFNHNITTKDHSLCKKQKKIFHQELALKHSSDFHPDLEMVFGAQPENFMTKQAWTLDSVHL</sequence>
<dbReference type="GO" id="GO:0043408">
    <property type="term" value="P:regulation of MAPK cascade"/>
    <property type="evidence" value="ECO:0007669"/>
    <property type="project" value="TreeGrafter"/>
</dbReference>
<reference evidence="2 3" key="1">
    <citation type="submission" date="2015-12" db="EMBL/GenBank/DDBJ databases">
        <title>Draft genome sequence of Moniliophthora roreri, the causal agent of frosty pod rot of cacao.</title>
        <authorList>
            <person name="Aime M.C."/>
            <person name="Diaz-Valderrama J.R."/>
            <person name="Kijpornyongpan T."/>
            <person name="Phillips-Mora W."/>
        </authorList>
    </citation>
    <scope>NUCLEOTIDE SEQUENCE [LARGE SCALE GENOMIC DNA]</scope>
    <source>
        <strain evidence="2 3">MCA 2952</strain>
    </source>
</reference>
<dbReference type="SMART" id="SM00220">
    <property type="entry name" value="S_TKc"/>
    <property type="match status" value="1"/>
</dbReference>
<name>A0A0W0G7F7_MONRR</name>
<dbReference type="GO" id="GO:0005737">
    <property type="term" value="C:cytoplasm"/>
    <property type="evidence" value="ECO:0007669"/>
    <property type="project" value="TreeGrafter"/>
</dbReference>
<proteinExistence type="predicted"/>
<dbReference type="PANTHER" id="PTHR48015">
    <property type="entry name" value="SERINE/THREONINE-PROTEIN KINASE TAO"/>
    <property type="match status" value="1"/>
</dbReference>
<evidence type="ECO:0000313" key="3">
    <source>
        <dbReference type="Proteomes" id="UP000054988"/>
    </source>
</evidence>
<dbReference type="InterPro" id="IPR050285">
    <property type="entry name" value="STE20_Ser/Thr_kinase"/>
</dbReference>